<organism evidence="2 3">
    <name type="scientific">Paenibacillus curdlanolyticus YK9</name>
    <dbReference type="NCBI Taxonomy" id="717606"/>
    <lineage>
        <taxon>Bacteria</taxon>
        <taxon>Bacillati</taxon>
        <taxon>Bacillota</taxon>
        <taxon>Bacilli</taxon>
        <taxon>Bacillales</taxon>
        <taxon>Paenibacillaceae</taxon>
        <taxon>Paenibacillus</taxon>
    </lineage>
</organism>
<dbReference type="Pfam" id="PF00106">
    <property type="entry name" value="adh_short"/>
    <property type="match status" value="1"/>
</dbReference>
<evidence type="ECO:0000313" key="2">
    <source>
        <dbReference type="EMBL" id="EFM08784.1"/>
    </source>
</evidence>
<dbReference type="Gene3D" id="3.40.50.720">
    <property type="entry name" value="NAD(P)-binding Rossmann-like Domain"/>
    <property type="match status" value="1"/>
</dbReference>
<dbReference type="PRINTS" id="PR00081">
    <property type="entry name" value="GDHRDH"/>
</dbReference>
<dbReference type="PANTHER" id="PTHR43157:SF31">
    <property type="entry name" value="PHOSPHATIDYLINOSITOL-GLYCAN BIOSYNTHESIS CLASS F PROTEIN"/>
    <property type="match status" value="1"/>
</dbReference>
<proteinExistence type="predicted"/>
<evidence type="ECO:0000256" key="1">
    <source>
        <dbReference type="ARBA" id="ARBA00023002"/>
    </source>
</evidence>
<keyword evidence="3" id="KW-1185">Reference proteome</keyword>
<dbReference type="GO" id="GO:0016491">
    <property type="term" value="F:oxidoreductase activity"/>
    <property type="evidence" value="ECO:0007669"/>
    <property type="project" value="UniProtKB-KW"/>
</dbReference>
<accession>E0IF08</accession>
<dbReference type="SUPFAM" id="SSF51735">
    <property type="entry name" value="NAD(P)-binding Rossmann-fold domains"/>
    <property type="match status" value="1"/>
</dbReference>
<name>E0IF08_9BACL</name>
<dbReference type="PANTHER" id="PTHR43157">
    <property type="entry name" value="PHOSPHATIDYLINOSITOL-GLYCAN BIOSYNTHESIS CLASS F PROTEIN-RELATED"/>
    <property type="match status" value="1"/>
</dbReference>
<dbReference type="InterPro" id="IPR002347">
    <property type="entry name" value="SDR_fam"/>
</dbReference>
<dbReference type="eggNOG" id="COG1028">
    <property type="taxonomic scope" value="Bacteria"/>
</dbReference>
<gene>
    <name evidence="2" type="ORF">PaecuDRAFT_4249</name>
</gene>
<dbReference type="AlphaFoldDB" id="E0IF08"/>
<reference evidence="2 3" key="1">
    <citation type="submission" date="2010-07" db="EMBL/GenBank/DDBJ databases">
        <title>The draft genome of Paenibacillus curdlanolyticus YK9.</title>
        <authorList>
            <consortium name="US DOE Joint Genome Institute (JGI-PGF)"/>
            <person name="Lucas S."/>
            <person name="Copeland A."/>
            <person name="Lapidus A."/>
            <person name="Cheng J.-F."/>
            <person name="Bruce D."/>
            <person name="Goodwin L."/>
            <person name="Pitluck S."/>
            <person name="Land M.L."/>
            <person name="Hauser L."/>
            <person name="Chang Y.-J."/>
            <person name="Jeffries C."/>
            <person name="Anderson I.J."/>
            <person name="Johnson E."/>
            <person name="Loganathan U."/>
            <person name="Mulhopadhyay B."/>
            <person name="Kyrpides N."/>
            <person name="Woyke T.J."/>
        </authorList>
    </citation>
    <scope>NUCLEOTIDE SEQUENCE [LARGE SCALE GENOMIC DNA]</scope>
    <source>
        <strain evidence="2 3">YK9</strain>
    </source>
</reference>
<protein>
    <submittedName>
        <fullName evidence="2">Short-chain dehydrogenase/reductase SDR</fullName>
    </submittedName>
</protein>
<dbReference type="InterPro" id="IPR036291">
    <property type="entry name" value="NAD(P)-bd_dom_sf"/>
</dbReference>
<keyword evidence="1" id="KW-0560">Oxidoreductase</keyword>
<dbReference type="Proteomes" id="UP000005387">
    <property type="component" value="Unassembled WGS sequence"/>
</dbReference>
<dbReference type="RefSeq" id="WP_006040232.1">
    <property type="nucleotide sequence ID" value="NZ_AEDD01000013.1"/>
</dbReference>
<dbReference type="STRING" id="717606.PaecuDRAFT_4249"/>
<evidence type="ECO:0000313" key="3">
    <source>
        <dbReference type="Proteomes" id="UP000005387"/>
    </source>
</evidence>
<dbReference type="EMBL" id="AEDD01000013">
    <property type="protein sequence ID" value="EFM08784.1"/>
    <property type="molecule type" value="Genomic_DNA"/>
</dbReference>
<sequence>MSNDKPKTAVITASYSGLGTELCKLLAQDGYHLVLMNRDRLRTELQLHDLRQSFPGLAAVPIIADLSNHDAVREAAMKIAEQHPHIDRLFHNAGILQNRLAFSPQGNEIHFEVNTVAPVLLTHLLKPQLAASGGAIVTVVGSSAMRMARQLHPGKLRKPTTFKKFTPYAQSKLAAAAAFIALSEPFARDHILLCIVDPGPNKTAMSESSGLPGWFKLFRPFFSSPAVGAKRIYEAAHDAAFDGQTGIYIEKGKVARPPHIALNGKLQNELLLQLREIAHISA</sequence>
<dbReference type="OrthoDB" id="9809821at2"/>